<dbReference type="InterPro" id="IPR020846">
    <property type="entry name" value="MFS_dom"/>
</dbReference>
<evidence type="ECO:0000256" key="6">
    <source>
        <dbReference type="ARBA" id="ARBA00022692"/>
    </source>
</evidence>
<dbReference type="InterPro" id="IPR003663">
    <property type="entry name" value="Sugar/inositol_transpt"/>
</dbReference>
<evidence type="ECO:0000256" key="8">
    <source>
        <dbReference type="ARBA" id="ARBA00023136"/>
    </source>
</evidence>
<feature type="transmembrane region" description="Helical" evidence="10">
    <location>
        <begin position="106"/>
        <end position="130"/>
    </location>
</feature>
<feature type="transmembrane region" description="Helical" evidence="10">
    <location>
        <begin position="142"/>
        <end position="163"/>
    </location>
</feature>
<keyword evidence="4" id="KW-1003">Cell membrane</keyword>
<accession>A0A937FV20</accession>
<dbReference type="PROSITE" id="PS00216">
    <property type="entry name" value="SUGAR_TRANSPORT_1"/>
    <property type="match status" value="1"/>
</dbReference>
<dbReference type="Gene3D" id="1.20.1250.20">
    <property type="entry name" value="MFS general substrate transporter like domains"/>
    <property type="match status" value="2"/>
</dbReference>
<dbReference type="Pfam" id="PF00083">
    <property type="entry name" value="Sugar_tr"/>
    <property type="match status" value="1"/>
</dbReference>
<sequence length="489" mass="53526">MNEIESTGNSKRFILGITVVATLGGLLFGYDTGVIGGSQLYFTEYFSFTEGEQGWAVSSALYGCLVGALMAGFLSSKFSRKYSLIFSGFLFAVSAWGSGVPESLTVLSIFRIIGGIGVGIASMTAPMYIAEVAPPKERGKLVSYYQLAIVIGFFVVFLATYFIGGGDNSVLSPGELEALHDYNVKTGWRVMFWSELIPALAFFILLFFVPHSPRWLMMKGREEEAKKVLAKVTTSSSEAEREYREIKESLHKETQVEKVSVFSKSMRVVLIIGITLSILQQVTGINAILYYGAEIFSNALGYGPEDALKQQILLGGVNLLFTFVAIYQVDKWGRKPLLIMGTIGMFLGIGTLGVSIYLNQLGLVSLIGMLTFIGSFALSMGPVTWVLLSEIFPNKVRSAAMSIAVAAQWLFNAIVANTFPVINGSGLNEEVFNGALPYFIFATLCIVTILFTWKMIPETKGKTLEEMDGLWMVDADPVDSIVVEEEFMS</sequence>
<dbReference type="PROSITE" id="PS00217">
    <property type="entry name" value="SUGAR_TRANSPORT_2"/>
    <property type="match status" value="1"/>
</dbReference>
<feature type="transmembrane region" description="Helical" evidence="10">
    <location>
        <begin position="268"/>
        <end position="292"/>
    </location>
</feature>
<dbReference type="GO" id="GO:0022857">
    <property type="term" value="F:transmembrane transporter activity"/>
    <property type="evidence" value="ECO:0007669"/>
    <property type="project" value="InterPro"/>
</dbReference>
<name>A0A937FV20_9BACT</name>
<evidence type="ECO:0000259" key="11">
    <source>
        <dbReference type="PROSITE" id="PS50850"/>
    </source>
</evidence>
<evidence type="ECO:0000256" key="9">
    <source>
        <dbReference type="RuleBase" id="RU003346"/>
    </source>
</evidence>
<protein>
    <submittedName>
        <fullName evidence="12">Sugar porter family MFS transporter</fullName>
    </submittedName>
</protein>
<dbReference type="GO" id="GO:0005886">
    <property type="term" value="C:plasma membrane"/>
    <property type="evidence" value="ECO:0007669"/>
    <property type="project" value="UniProtKB-SubCell"/>
</dbReference>
<evidence type="ECO:0000313" key="12">
    <source>
        <dbReference type="EMBL" id="MBL6444741.1"/>
    </source>
</evidence>
<proteinExistence type="inferred from homology"/>
<dbReference type="SUPFAM" id="SSF103473">
    <property type="entry name" value="MFS general substrate transporter"/>
    <property type="match status" value="1"/>
</dbReference>
<feature type="transmembrane region" description="Helical" evidence="10">
    <location>
        <begin position="364"/>
        <end position="388"/>
    </location>
</feature>
<keyword evidence="3 9" id="KW-0813">Transport</keyword>
<evidence type="ECO:0000256" key="1">
    <source>
        <dbReference type="ARBA" id="ARBA00004651"/>
    </source>
</evidence>
<comment type="subcellular location">
    <subcellularLocation>
        <location evidence="1">Cell membrane</location>
        <topology evidence="1">Multi-pass membrane protein</topology>
    </subcellularLocation>
</comment>
<keyword evidence="13" id="KW-1185">Reference proteome</keyword>
<keyword evidence="6 10" id="KW-0812">Transmembrane</keyword>
<evidence type="ECO:0000256" key="3">
    <source>
        <dbReference type="ARBA" id="ARBA00022448"/>
    </source>
</evidence>
<evidence type="ECO:0000256" key="10">
    <source>
        <dbReference type="SAM" id="Phobius"/>
    </source>
</evidence>
<dbReference type="InterPro" id="IPR005828">
    <property type="entry name" value="MFS_sugar_transport-like"/>
</dbReference>
<keyword evidence="7 10" id="KW-1133">Transmembrane helix</keyword>
<gene>
    <name evidence="12" type="ORF">JMN32_00365</name>
</gene>
<evidence type="ECO:0000313" key="13">
    <source>
        <dbReference type="Proteomes" id="UP000614216"/>
    </source>
</evidence>
<feature type="domain" description="Major facilitator superfamily (MFS) profile" evidence="11">
    <location>
        <begin position="17"/>
        <end position="460"/>
    </location>
</feature>
<evidence type="ECO:0000256" key="7">
    <source>
        <dbReference type="ARBA" id="ARBA00022989"/>
    </source>
</evidence>
<feature type="transmembrane region" description="Helical" evidence="10">
    <location>
        <begin position="337"/>
        <end position="358"/>
    </location>
</feature>
<dbReference type="InterPro" id="IPR036259">
    <property type="entry name" value="MFS_trans_sf"/>
</dbReference>
<dbReference type="AlphaFoldDB" id="A0A937FV20"/>
<evidence type="ECO:0000256" key="5">
    <source>
        <dbReference type="ARBA" id="ARBA00022597"/>
    </source>
</evidence>
<feature type="transmembrane region" description="Helical" evidence="10">
    <location>
        <begin position="434"/>
        <end position="453"/>
    </location>
</feature>
<comment type="similarity">
    <text evidence="2 9">Belongs to the major facilitator superfamily. Sugar transporter (TC 2.A.1.1) family.</text>
</comment>
<keyword evidence="5" id="KW-0762">Sugar transport</keyword>
<dbReference type="PANTHER" id="PTHR48020:SF12">
    <property type="entry name" value="PROTON MYO-INOSITOL COTRANSPORTER"/>
    <property type="match status" value="1"/>
</dbReference>
<feature type="transmembrane region" description="Helical" evidence="10">
    <location>
        <begin position="400"/>
        <end position="422"/>
    </location>
</feature>
<dbReference type="Proteomes" id="UP000614216">
    <property type="component" value="Unassembled WGS sequence"/>
</dbReference>
<dbReference type="PROSITE" id="PS50850">
    <property type="entry name" value="MFS"/>
    <property type="match status" value="1"/>
</dbReference>
<comment type="caution">
    <text evidence="12">The sequence shown here is derived from an EMBL/GenBank/DDBJ whole genome shotgun (WGS) entry which is preliminary data.</text>
</comment>
<organism evidence="12 13">
    <name type="scientific">Fulvivirga marina</name>
    <dbReference type="NCBI Taxonomy" id="2494733"/>
    <lineage>
        <taxon>Bacteria</taxon>
        <taxon>Pseudomonadati</taxon>
        <taxon>Bacteroidota</taxon>
        <taxon>Cytophagia</taxon>
        <taxon>Cytophagales</taxon>
        <taxon>Fulvivirgaceae</taxon>
        <taxon>Fulvivirga</taxon>
    </lineage>
</organism>
<dbReference type="PANTHER" id="PTHR48020">
    <property type="entry name" value="PROTON MYO-INOSITOL COTRANSPORTER"/>
    <property type="match status" value="1"/>
</dbReference>
<reference evidence="12" key="1">
    <citation type="submission" date="2021-01" db="EMBL/GenBank/DDBJ databases">
        <title>Fulvivirga kasyanovii gen. nov., sp nov., a novel member of the phylum Bacteroidetes isolated from seawater in a mussel farm.</title>
        <authorList>
            <person name="Zhao L.-H."/>
            <person name="Wang Z.-J."/>
        </authorList>
    </citation>
    <scope>NUCLEOTIDE SEQUENCE</scope>
    <source>
        <strain evidence="12">29W222</strain>
    </source>
</reference>
<feature type="transmembrane region" description="Helical" evidence="10">
    <location>
        <begin position="55"/>
        <end position="75"/>
    </location>
</feature>
<dbReference type="RefSeq" id="WP_202854284.1">
    <property type="nucleotide sequence ID" value="NZ_JAEUGD010000001.1"/>
</dbReference>
<evidence type="ECO:0000256" key="4">
    <source>
        <dbReference type="ARBA" id="ARBA00022475"/>
    </source>
</evidence>
<dbReference type="PRINTS" id="PR00171">
    <property type="entry name" value="SUGRTRNSPORT"/>
</dbReference>
<feature type="transmembrane region" description="Helical" evidence="10">
    <location>
        <begin position="12"/>
        <end position="35"/>
    </location>
</feature>
<dbReference type="InterPro" id="IPR050814">
    <property type="entry name" value="Myo-inositol_Transporter"/>
</dbReference>
<dbReference type="EMBL" id="JAEUGD010000001">
    <property type="protein sequence ID" value="MBL6444741.1"/>
    <property type="molecule type" value="Genomic_DNA"/>
</dbReference>
<feature type="transmembrane region" description="Helical" evidence="10">
    <location>
        <begin position="312"/>
        <end position="330"/>
    </location>
</feature>
<feature type="transmembrane region" description="Helical" evidence="10">
    <location>
        <begin position="190"/>
        <end position="209"/>
    </location>
</feature>
<dbReference type="FunFam" id="1.20.1250.20:FF:000122">
    <property type="entry name" value="D-xylose transporter XylE"/>
    <property type="match status" value="1"/>
</dbReference>
<feature type="transmembrane region" description="Helical" evidence="10">
    <location>
        <begin position="82"/>
        <end position="100"/>
    </location>
</feature>
<dbReference type="NCBIfam" id="TIGR00879">
    <property type="entry name" value="SP"/>
    <property type="match status" value="1"/>
</dbReference>
<dbReference type="InterPro" id="IPR005829">
    <property type="entry name" value="Sugar_transporter_CS"/>
</dbReference>
<keyword evidence="8 10" id="KW-0472">Membrane</keyword>
<evidence type="ECO:0000256" key="2">
    <source>
        <dbReference type="ARBA" id="ARBA00010992"/>
    </source>
</evidence>